<gene>
    <name evidence="7" type="ORF">A2801_01870</name>
</gene>
<dbReference type="SUPFAM" id="SSF57716">
    <property type="entry name" value="Glucocorticoid receptor-like (DNA-binding domain)"/>
    <property type="match status" value="1"/>
</dbReference>
<proteinExistence type="predicted"/>
<keyword evidence="1" id="KW-0479">Metal-binding</keyword>
<keyword evidence="2" id="KW-0863">Zinc-finger</keyword>
<organism evidence="7 8">
    <name type="scientific">Candidatus Woesebacteria bacterium RIFCSPHIGHO2_01_FULL_41_10</name>
    <dbReference type="NCBI Taxonomy" id="1802500"/>
    <lineage>
        <taxon>Bacteria</taxon>
        <taxon>Candidatus Woeseibacteriota</taxon>
    </lineage>
</organism>
<evidence type="ECO:0000256" key="1">
    <source>
        <dbReference type="ARBA" id="ARBA00022723"/>
    </source>
</evidence>
<dbReference type="GO" id="GO:0008270">
    <property type="term" value="F:zinc ion binding"/>
    <property type="evidence" value="ECO:0007669"/>
    <property type="project" value="UniProtKB-KW"/>
</dbReference>
<evidence type="ECO:0000256" key="2">
    <source>
        <dbReference type="ARBA" id="ARBA00022771"/>
    </source>
</evidence>
<feature type="domain" description="Zinc finger DksA/TraR C4-type" evidence="6">
    <location>
        <begin position="107"/>
        <end position="142"/>
    </location>
</feature>
<dbReference type="InterPro" id="IPR000962">
    <property type="entry name" value="Znf_DskA_TraR"/>
</dbReference>
<evidence type="ECO:0000313" key="8">
    <source>
        <dbReference type="Proteomes" id="UP000177263"/>
    </source>
</evidence>
<reference evidence="7 8" key="1">
    <citation type="journal article" date="2016" name="Nat. Commun.">
        <title>Thousands of microbial genomes shed light on interconnected biogeochemical processes in an aquifer system.</title>
        <authorList>
            <person name="Anantharaman K."/>
            <person name="Brown C.T."/>
            <person name="Hug L.A."/>
            <person name="Sharon I."/>
            <person name="Castelle C.J."/>
            <person name="Probst A.J."/>
            <person name="Thomas B.C."/>
            <person name="Singh A."/>
            <person name="Wilkins M.J."/>
            <person name="Karaoz U."/>
            <person name="Brodie E.L."/>
            <person name="Williams K.H."/>
            <person name="Hubbard S.S."/>
            <person name="Banfield J.F."/>
        </authorList>
    </citation>
    <scope>NUCLEOTIDE SEQUENCE [LARGE SCALE GENOMIC DNA]</scope>
</reference>
<evidence type="ECO:0000313" key="7">
    <source>
        <dbReference type="EMBL" id="OGM29144.1"/>
    </source>
</evidence>
<dbReference type="PANTHER" id="PTHR33823">
    <property type="entry name" value="RNA POLYMERASE-BINDING TRANSCRIPTION FACTOR DKSA-RELATED"/>
    <property type="match status" value="1"/>
</dbReference>
<evidence type="ECO:0000259" key="6">
    <source>
        <dbReference type="Pfam" id="PF01258"/>
    </source>
</evidence>
<protein>
    <recommendedName>
        <fullName evidence="6">Zinc finger DksA/TraR C4-type domain-containing protein</fullName>
    </recommendedName>
</protein>
<keyword evidence="3" id="KW-0862">Zinc</keyword>
<dbReference type="InterPro" id="IPR020458">
    <property type="entry name" value="Znf_DskA_TraR_CS"/>
</dbReference>
<evidence type="ECO:0000256" key="3">
    <source>
        <dbReference type="ARBA" id="ARBA00022833"/>
    </source>
</evidence>
<evidence type="ECO:0000256" key="5">
    <source>
        <dbReference type="SAM" id="MobiDB-lite"/>
    </source>
</evidence>
<dbReference type="Proteomes" id="UP000177263">
    <property type="component" value="Unassembled WGS sequence"/>
</dbReference>
<sequence length="144" mass="16342">MAIKNGSTSSRTVKKSKKTQKDQIIFPKQILAPMKVFLIDQLQGLKKVRKDINANDPFRTQDRTVVKAAPDSDAEEQFGHARSTAMKEHIDRRIIQTRQALSRIKIGAYGICEECGNLIDTDRLMIKPEATLCVKCEAKREKTR</sequence>
<dbReference type="EMBL" id="MGGM01000018">
    <property type="protein sequence ID" value="OGM29144.1"/>
    <property type="molecule type" value="Genomic_DNA"/>
</dbReference>
<name>A0A1F7YP72_9BACT</name>
<dbReference type="PANTHER" id="PTHR33823:SF2">
    <property type="entry name" value="RNA POLYMERASE-BINDING TRANSCRIPTION FACTOR DKSA"/>
    <property type="match status" value="1"/>
</dbReference>
<dbReference type="AlphaFoldDB" id="A0A1F7YP72"/>
<comment type="caution">
    <text evidence="7">The sequence shown here is derived from an EMBL/GenBank/DDBJ whole genome shotgun (WGS) entry which is preliminary data.</text>
</comment>
<dbReference type="STRING" id="1802500.A2801_01870"/>
<feature type="region of interest" description="Disordered" evidence="5">
    <location>
        <begin position="1"/>
        <end position="20"/>
    </location>
</feature>
<evidence type="ECO:0000256" key="4">
    <source>
        <dbReference type="PROSITE-ProRule" id="PRU00510"/>
    </source>
</evidence>
<dbReference type="Pfam" id="PF01258">
    <property type="entry name" value="zf-dskA_traR"/>
    <property type="match status" value="1"/>
</dbReference>
<dbReference type="Gene3D" id="1.20.120.910">
    <property type="entry name" value="DksA, coiled-coil domain"/>
    <property type="match status" value="1"/>
</dbReference>
<dbReference type="PROSITE" id="PS01102">
    <property type="entry name" value="ZF_DKSA_1"/>
    <property type="match status" value="1"/>
</dbReference>
<dbReference type="PROSITE" id="PS51128">
    <property type="entry name" value="ZF_DKSA_2"/>
    <property type="match status" value="1"/>
</dbReference>
<accession>A0A1F7YP72</accession>
<feature type="zinc finger region" description="dksA C4-type" evidence="4">
    <location>
        <begin position="112"/>
        <end position="136"/>
    </location>
</feature>